<reference evidence="4" key="1">
    <citation type="submission" date="2021-03" db="EMBL/GenBank/DDBJ databases">
        <title>Genome sequencing and assembly of Tianweitania sediminis.</title>
        <authorList>
            <person name="Chhetri G."/>
        </authorList>
    </citation>
    <scope>NUCLEOTIDE SEQUENCE</scope>
    <source>
        <strain evidence="4">Z8</strain>
    </source>
</reference>
<sequence>MGEVLFKTMAEGLRFPEGPVVMKDGSVILVEVARRAVTRCHPDGRTEVVAQLDGGPNGAAVGPDGALYICNNGGFNWHETDETGLRPHGQATDYSGGRIERLDLKTGELKVLYTASDKAPLKGPNDLVFDAHGGFYFTDHGKIRPRDMDRGTVCYAKADGSFIREVVYPIMSPNGVGLSPDGATLYVAETFTCRLWAFTIASPGQLELLPWPQSPNGGRFVAGLGGYQGFDSLAVDAAGNICVATIYSGAITVVSPDGSKIEAIKTPDPFATNICFGGSDMRTAYVTMSSTGKLMTADWPTAGLRLEHEA</sequence>
<feature type="binding site" evidence="2">
    <location>
        <position position="174"/>
    </location>
    <ligand>
        <name>a divalent metal cation</name>
        <dbReference type="ChEBI" id="CHEBI:60240"/>
    </ligand>
</feature>
<keyword evidence="2" id="KW-0479">Metal-binding</keyword>
<feature type="binding site" evidence="2">
    <location>
        <position position="125"/>
    </location>
    <ligand>
        <name>substrate</name>
    </ligand>
</feature>
<comment type="caution">
    <text evidence="4">The sequence shown here is derived from an EMBL/GenBank/DDBJ whole genome shotgun (WGS) entry which is preliminary data.</text>
</comment>
<name>A0A8J7UG22_9HYPH</name>
<comment type="cofactor">
    <cofactor evidence="2">
        <name>Zn(2+)</name>
        <dbReference type="ChEBI" id="CHEBI:29105"/>
    </cofactor>
    <text evidence="2">Binds 1 divalent metal cation per subunit.</text>
</comment>
<dbReference type="GO" id="GO:0046872">
    <property type="term" value="F:metal ion binding"/>
    <property type="evidence" value="ECO:0007669"/>
    <property type="project" value="UniProtKB-KW"/>
</dbReference>
<dbReference type="InterPro" id="IPR051262">
    <property type="entry name" value="SMP-30/CGR1_Lactonase"/>
</dbReference>
<accession>A0A8J7UG22</accession>
<dbReference type="Pfam" id="PF08450">
    <property type="entry name" value="SGL"/>
    <property type="match status" value="1"/>
</dbReference>
<feature type="active site" description="Proton donor/acceptor" evidence="1">
    <location>
        <position position="231"/>
    </location>
</feature>
<organism evidence="4 5">
    <name type="scientific">Tianweitania sediminis</name>
    <dbReference type="NCBI Taxonomy" id="1502156"/>
    <lineage>
        <taxon>Bacteria</taxon>
        <taxon>Pseudomonadati</taxon>
        <taxon>Pseudomonadota</taxon>
        <taxon>Alphaproteobacteria</taxon>
        <taxon>Hyphomicrobiales</taxon>
        <taxon>Phyllobacteriaceae</taxon>
        <taxon>Tianweitania</taxon>
    </lineage>
</organism>
<dbReference type="EMBL" id="JAGIYY010000001">
    <property type="protein sequence ID" value="MBP0437704.1"/>
    <property type="molecule type" value="Genomic_DNA"/>
</dbReference>
<dbReference type="InterPro" id="IPR011042">
    <property type="entry name" value="6-blade_b-propeller_TolB-like"/>
</dbReference>
<dbReference type="InterPro" id="IPR005511">
    <property type="entry name" value="SMP-30"/>
</dbReference>
<dbReference type="PRINTS" id="PR01790">
    <property type="entry name" value="SMP30FAMILY"/>
</dbReference>
<dbReference type="Proteomes" id="UP000666240">
    <property type="component" value="Unassembled WGS sequence"/>
</dbReference>
<evidence type="ECO:0000256" key="2">
    <source>
        <dbReference type="PIRSR" id="PIRSR605511-2"/>
    </source>
</evidence>
<proteinExistence type="predicted"/>
<dbReference type="RefSeq" id="WP_209333690.1">
    <property type="nucleotide sequence ID" value="NZ_JAGIYY010000001.1"/>
</dbReference>
<keyword evidence="5" id="KW-1185">Reference proteome</keyword>
<feature type="binding site" evidence="2">
    <location>
        <position position="231"/>
    </location>
    <ligand>
        <name>a divalent metal cation</name>
        <dbReference type="ChEBI" id="CHEBI:60240"/>
    </ligand>
</feature>
<dbReference type="PANTHER" id="PTHR47572:SF5">
    <property type="entry name" value="BLR2277 PROTEIN"/>
    <property type="match status" value="1"/>
</dbReference>
<dbReference type="Gene3D" id="2.120.10.30">
    <property type="entry name" value="TolB, C-terminal domain"/>
    <property type="match status" value="1"/>
</dbReference>
<protein>
    <submittedName>
        <fullName evidence="4">SMP-30/gluconolactonase/LRE family protein</fullName>
    </submittedName>
</protein>
<dbReference type="InterPro" id="IPR013658">
    <property type="entry name" value="SGL"/>
</dbReference>
<evidence type="ECO:0000313" key="5">
    <source>
        <dbReference type="Proteomes" id="UP000666240"/>
    </source>
</evidence>
<evidence type="ECO:0000259" key="3">
    <source>
        <dbReference type="Pfam" id="PF08450"/>
    </source>
</evidence>
<dbReference type="SUPFAM" id="SSF63829">
    <property type="entry name" value="Calcium-dependent phosphotriesterase"/>
    <property type="match status" value="1"/>
</dbReference>
<feature type="domain" description="SMP-30/Gluconolactonase/LRE-like region" evidence="3">
    <location>
        <begin position="15"/>
        <end position="289"/>
    </location>
</feature>
<dbReference type="AlphaFoldDB" id="A0A8J7UG22"/>
<evidence type="ECO:0000256" key="1">
    <source>
        <dbReference type="PIRSR" id="PIRSR605511-1"/>
    </source>
</evidence>
<gene>
    <name evidence="4" type="ORF">J5Y06_03420</name>
</gene>
<evidence type="ECO:0000313" key="4">
    <source>
        <dbReference type="EMBL" id="MBP0437704.1"/>
    </source>
</evidence>
<dbReference type="PANTHER" id="PTHR47572">
    <property type="entry name" value="LIPOPROTEIN-RELATED"/>
    <property type="match status" value="1"/>
</dbReference>
<keyword evidence="2" id="KW-0862">Zinc</keyword>